<dbReference type="CDD" id="cd14728">
    <property type="entry name" value="Ere-like"/>
    <property type="match status" value="1"/>
</dbReference>
<comment type="caution">
    <text evidence="2">The sequence shown here is derived from an EMBL/GenBank/DDBJ whole genome shotgun (WGS) entry which is preliminary data.</text>
</comment>
<evidence type="ECO:0008006" key="4">
    <source>
        <dbReference type="Google" id="ProtNLM"/>
    </source>
</evidence>
<dbReference type="OrthoDB" id="413649at2759"/>
<dbReference type="STRING" id="177199.A0A420Y5W6"/>
<organism evidence="2 3">
    <name type="scientific">Coniochaeta pulveracea</name>
    <dbReference type="NCBI Taxonomy" id="177199"/>
    <lineage>
        <taxon>Eukaryota</taxon>
        <taxon>Fungi</taxon>
        <taxon>Dikarya</taxon>
        <taxon>Ascomycota</taxon>
        <taxon>Pezizomycotina</taxon>
        <taxon>Sordariomycetes</taxon>
        <taxon>Sordariomycetidae</taxon>
        <taxon>Coniochaetales</taxon>
        <taxon>Coniochaetaceae</taxon>
        <taxon>Coniochaeta</taxon>
    </lineage>
</organism>
<gene>
    <name evidence="2" type="ORF">DL546_000759</name>
</gene>
<dbReference type="GO" id="GO:0046677">
    <property type="term" value="P:response to antibiotic"/>
    <property type="evidence" value="ECO:0007669"/>
    <property type="project" value="InterPro"/>
</dbReference>
<dbReference type="SUPFAM" id="SSF159501">
    <property type="entry name" value="EreA/ChaN-like"/>
    <property type="match status" value="1"/>
</dbReference>
<protein>
    <recommendedName>
        <fullName evidence="4">Erythromycin esterase</fullName>
    </recommendedName>
</protein>
<dbReference type="PIRSF" id="PIRSF036794">
    <property type="entry name" value="UCP_erythr_ester"/>
    <property type="match status" value="1"/>
</dbReference>
<dbReference type="InterPro" id="IPR014622">
    <property type="entry name" value="UCP036794_erythomycin"/>
</dbReference>
<feature type="compositionally biased region" description="Basic and acidic residues" evidence="1">
    <location>
        <begin position="149"/>
        <end position="162"/>
    </location>
</feature>
<reference evidence="2 3" key="1">
    <citation type="submission" date="2018-08" db="EMBL/GenBank/DDBJ databases">
        <title>Draft genome of the lignicolous fungus Coniochaeta pulveracea.</title>
        <authorList>
            <person name="Borstlap C.J."/>
            <person name="De Witt R.N."/>
            <person name="Botha A."/>
            <person name="Volschenk H."/>
        </authorList>
    </citation>
    <scope>NUCLEOTIDE SEQUENCE [LARGE SCALE GENOMIC DNA]</scope>
    <source>
        <strain evidence="2 3">CAB683</strain>
    </source>
</reference>
<dbReference type="Gene3D" id="3.40.1660.10">
    <property type="entry name" value="EreA-like (biosynthetic domain)"/>
    <property type="match status" value="1"/>
</dbReference>
<dbReference type="InterPro" id="IPR007815">
    <property type="entry name" value="Emycin_Estase"/>
</dbReference>
<sequence>MTAPSFSRFAHARRISSISSFLPLIAPTPTPWCQARSRTRLYLSQNKHTMSTSKTITLLKNSLTPFPSLTSLPPLLNTFSAKILLLGDASHGTSEFYAARAAITKHMIIHHGVNIVAWEADWPDADAVDRYVRHRGPPATPDVDPIDVPIDKSDGETGKAGREPSFSRFPTWMWRNTETRDFVEWLREYNRGKDKHEAVGVYGLDLYSLSGSMHAVIEYLDGQDPELAKMARERYGRLMVWAEDPEEYGFEVGRMRLKSFEREVVGMLKSMLERRLELERRGGDGVEYHSAEQNARLVVDAEKYYKTLYSSLFFGRDESWNLRDTHMFETLDRVLQHRGKKAKAVVWAHNSHIGDARATDMGWSRDELNIGQLCKEKYGDQALAIGCGTYTGSVAAAHGWGGDMHVISIRPGLRGSIEELMHSTGERRFVLDLRKGVCDEKVRQALMEHRLERFIGVIYSPETERQSHYSKVVLPEQFDGFIWFDETNPVSTSEVHQPKNRDAVDETWPFAL</sequence>
<dbReference type="PANTHER" id="PTHR31299">
    <property type="entry name" value="ESTERASE, PUTATIVE (AFU_ORTHOLOGUE AFUA_1G05850)-RELATED"/>
    <property type="match status" value="1"/>
</dbReference>
<evidence type="ECO:0000313" key="2">
    <source>
        <dbReference type="EMBL" id="RKU43140.1"/>
    </source>
</evidence>
<evidence type="ECO:0000313" key="3">
    <source>
        <dbReference type="Proteomes" id="UP000275385"/>
    </source>
</evidence>
<evidence type="ECO:0000256" key="1">
    <source>
        <dbReference type="SAM" id="MobiDB-lite"/>
    </source>
</evidence>
<accession>A0A420Y5W6</accession>
<dbReference type="Gene3D" id="3.30.1870.10">
    <property type="entry name" value="EreA-like, domain 2"/>
    <property type="match status" value="1"/>
</dbReference>
<dbReference type="AlphaFoldDB" id="A0A420Y5W6"/>
<name>A0A420Y5W6_9PEZI</name>
<feature type="region of interest" description="Disordered" evidence="1">
    <location>
        <begin position="135"/>
        <end position="163"/>
    </location>
</feature>
<dbReference type="PANTHER" id="PTHR31299:SF0">
    <property type="entry name" value="ESTERASE, PUTATIVE (AFU_ORTHOLOGUE AFUA_1G05850)-RELATED"/>
    <property type="match status" value="1"/>
</dbReference>
<proteinExistence type="predicted"/>
<dbReference type="EMBL" id="QVQW01000046">
    <property type="protein sequence ID" value="RKU43140.1"/>
    <property type="molecule type" value="Genomic_DNA"/>
</dbReference>
<dbReference type="Pfam" id="PF05139">
    <property type="entry name" value="Erythro_esteras"/>
    <property type="match status" value="1"/>
</dbReference>
<dbReference type="Proteomes" id="UP000275385">
    <property type="component" value="Unassembled WGS sequence"/>
</dbReference>
<dbReference type="InterPro" id="IPR052036">
    <property type="entry name" value="Hydrolase/PRTase-associated"/>
</dbReference>
<keyword evidence="3" id="KW-1185">Reference proteome</keyword>